<accession>A0ABT9D6A1</accession>
<organism evidence="8 9">
    <name type="scientific">Actinotalea lenta</name>
    <dbReference type="NCBI Taxonomy" id="3064654"/>
    <lineage>
        <taxon>Bacteria</taxon>
        <taxon>Bacillati</taxon>
        <taxon>Actinomycetota</taxon>
        <taxon>Actinomycetes</taxon>
        <taxon>Micrococcales</taxon>
        <taxon>Cellulomonadaceae</taxon>
        <taxon>Actinotalea</taxon>
    </lineage>
</organism>
<evidence type="ECO:0000313" key="9">
    <source>
        <dbReference type="Proteomes" id="UP001232536"/>
    </source>
</evidence>
<dbReference type="SUPFAM" id="SSF88946">
    <property type="entry name" value="Sigma2 domain of RNA polymerase sigma factors"/>
    <property type="match status" value="1"/>
</dbReference>
<proteinExistence type="inferred from homology"/>
<dbReference type="CDD" id="cd06171">
    <property type="entry name" value="Sigma70_r4"/>
    <property type="match status" value="1"/>
</dbReference>
<evidence type="ECO:0000313" key="8">
    <source>
        <dbReference type="EMBL" id="MDO8106357.1"/>
    </source>
</evidence>
<evidence type="ECO:0000256" key="3">
    <source>
        <dbReference type="ARBA" id="ARBA00023082"/>
    </source>
</evidence>
<name>A0ABT9D6A1_9CELL</name>
<dbReference type="Gene3D" id="1.10.1740.10">
    <property type="match status" value="1"/>
</dbReference>
<feature type="domain" description="RNA polymerase sigma-70 region 2" evidence="6">
    <location>
        <begin position="24"/>
        <end position="87"/>
    </location>
</feature>
<evidence type="ECO:0000259" key="7">
    <source>
        <dbReference type="Pfam" id="PF04545"/>
    </source>
</evidence>
<dbReference type="EMBL" id="JAUQYP010000001">
    <property type="protein sequence ID" value="MDO8106357.1"/>
    <property type="molecule type" value="Genomic_DNA"/>
</dbReference>
<sequence length="179" mass="19581">MEDDVLDRARSGSADAFTALYRELAGPVAAYLRAKGVPDVEDVTSDVFVAVFTGIARFEGDAAGFRAWVFTIAHRRVVDTWRRAGRRPVSEPFEAHEDPRVVPSAEQEALERVGQTRVLELLGLLTESQREVLLLRILADLSLEEVAAVVGRPVGAVKSLQHRGLAALRRILAKEGVSP</sequence>
<evidence type="ECO:0000256" key="1">
    <source>
        <dbReference type="ARBA" id="ARBA00010641"/>
    </source>
</evidence>
<reference evidence="8 9" key="1">
    <citation type="submission" date="2023-07" db="EMBL/GenBank/DDBJ databases">
        <title>Description of novel actinomycetes strains, isolated from tidal flat sediment.</title>
        <authorList>
            <person name="Lu C."/>
        </authorList>
    </citation>
    <scope>NUCLEOTIDE SEQUENCE [LARGE SCALE GENOMIC DNA]</scope>
    <source>
        <strain evidence="8 9">SYSU T00b441</strain>
    </source>
</reference>
<dbReference type="Pfam" id="PF04542">
    <property type="entry name" value="Sigma70_r2"/>
    <property type="match status" value="1"/>
</dbReference>
<evidence type="ECO:0000256" key="2">
    <source>
        <dbReference type="ARBA" id="ARBA00023015"/>
    </source>
</evidence>
<dbReference type="InterPro" id="IPR007630">
    <property type="entry name" value="RNA_pol_sigma70_r4"/>
</dbReference>
<dbReference type="InterPro" id="IPR013324">
    <property type="entry name" value="RNA_pol_sigma_r3/r4-like"/>
</dbReference>
<dbReference type="InterPro" id="IPR013325">
    <property type="entry name" value="RNA_pol_sigma_r2"/>
</dbReference>
<keyword evidence="2" id="KW-0805">Transcription regulation</keyword>
<dbReference type="NCBIfam" id="TIGR02937">
    <property type="entry name" value="sigma70-ECF"/>
    <property type="match status" value="1"/>
</dbReference>
<dbReference type="Proteomes" id="UP001232536">
    <property type="component" value="Unassembled WGS sequence"/>
</dbReference>
<dbReference type="InterPro" id="IPR036388">
    <property type="entry name" value="WH-like_DNA-bd_sf"/>
</dbReference>
<dbReference type="RefSeq" id="WP_304600029.1">
    <property type="nucleotide sequence ID" value="NZ_JAUQYP010000001.1"/>
</dbReference>
<evidence type="ECO:0000256" key="4">
    <source>
        <dbReference type="ARBA" id="ARBA00023125"/>
    </source>
</evidence>
<evidence type="ECO:0000259" key="6">
    <source>
        <dbReference type="Pfam" id="PF04542"/>
    </source>
</evidence>
<comment type="similarity">
    <text evidence="1">Belongs to the sigma-70 factor family. ECF subfamily.</text>
</comment>
<keyword evidence="3" id="KW-0731">Sigma factor</keyword>
<dbReference type="Gene3D" id="1.10.10.10">
    <property type="entry name" value="Winged helix-like DNA-binding domain superfamily/Winged helix DNA-binding domain"/>
    <property type="match status" value="1"/>
</dbReference>
<dbReference type="InterPro" id="IPR007627">
    <property type="entry name" value="RNA_pol_sigma70_r2"/>
</dbReference>
<evidence type="ECO:0000256" key="5">
    <source>
        <dbReference type="ARBA" id="ARBA00023163"/>
    </source>
</evidence>
<dbReference type="PANTHER" id="PTHR43133:SF8">
    <property type="entry name" value="RNA POLYMERASE SIGMA FACTOR HI_1459-RELATED"/>
    <property type="match status" value="1"/>
</dbReference>
<dbReference type="InterPro" id="IPR039425">
    <property type="entry name" value="RNA_pol_sigma-70-like"/>
</dbReference>
<feature type="domain" description="RNA polymerase sigma-70 region 4" evidence="7">
    <location>
        <begin position="122"/>
        <end position="169"/>
    </location>
</feature>
<gene>
    <name evidence="8" type="ORF">Q6348_04005</name>
</gene>
<dbReference type="SUPFAM" id="SSF88659">
    <property type="entry name" value="Sigma3 and sigma4 domains of RNA polymerase sigma factors"/>
    <property type="match status" value="1"/>
</dbReference>
<comment type="caution">
    <text evidence="8">The sequence shown here is derived from an EMBL/GenBank/DDBJ whole genome shotgun (WGS) entry which is preliminary data.</text>
</comment>
<keyword evidence="5" id="KW-0804">Transcription</keyword>
<protein>
    <submittedName>
        <fullName evidence="8">RNA polymerase sigma factor</fullName>
    </submittedName>
</protein>
<dbReference type="InterPro" id="IPR014284">
    <property type="entry name" value="RNA_pol_sigma-70_dom"/>
</dbReference>
<keyword evidence="4" id="KW-0238">DNA-binding</keyword>
<dbReference type="PANTHER" id="PTHR43133">
    <property type="entry name" value="RNA POLYMERASE ECF-TYPE SIGMA FACTO"/>
    <property type="match status" value="1"/>
</dbReference>
<dbReference type="Pfam" id="PF04545">
    <property type="entry name" value="Sigma70_r4"/>
    <property type="match status" value="1"/>
</dbReference>
<keyword evidence="9" id="KW-1185">Reference proteome</keyword>